<dbReference type="CDD" id="cd04301">
    <property type="entry name" value="NAT_SF"/>
    <property type="match status" value="1"/>
</dbReference>
<dbReference type="SUPFAM" id="SSF55729">
    <property type="entry name" value="Acyl-CoA N-acyltransferases (Nat)"/>
    <property type="match status" value="1"/>
</dbReference>
<sequence length="168" mass="17860">MSDGFTIRTAGPADLAAVDALLARSYPRLLAPDYPPSALVLALPLLARAQPALLASGRYYLAEAPDGQVIGAGGWSRAAPGSGETGPGLGHVRHLVTDHRHLRRGIARAILERVFAEARAGGVRELDCLSTRTAVPFYAAVGFERLEEVTVALRPGIDFPAVRMRARI</sequence>
<comment type="caution">
    <text evidence="4">The sequence shown here is derived from an EMBL/GenBank/DDBJ whole genome shotgun (WGS) entry which is preliminary data.</text>
</comment>
<dbReference type="Gene3D" id="3.40.630.30">
    <property type="match status" value="1"/>
</dbReference>
<organism evidence="4 5">
    <name type="scientific">Defluviimonas salinarum</name>
    <dbReference type="NCBI Taxonomy" id="2992147"/>
    <lineage>
        <taxon>Bacteria</taxon>
        <taxon>Pseudomonadati</taxon>
        <taxon>Pseudomonadota</taxon>
        <taxon>Alphaproteobacteria</taxon>
        <taxon>Rhodobacterales</taxon>
        <taxon>Paracoccaceae</taxon>
        <taxon>Albidovulum</taxon>
    </lineage>
</organism>
<name>A0ABT3J394_9RHOB</name>
<reference evidence="4 5" key="1">
    <citation type="submission" date="2022-10" db="EMBL/GenBank/DDBJ databases">
        <title>Defluviimonas sp. CAU 1641 isolated from mud.</title>
        <authorList>
            <person name="Kim W."/>
        </authorList>
    </citation>
    <scope>NUCLEOTIDE SEQUENCE [LARGE SCALE GENOMIC DNA]</scope>
    <source>
        <strain evidence="4 5">CAU 1641</strain>
    </source>
</reference>
<evidence type="ECO:0000313" key="4">
    <source>
        <dbReference type="EMBL" id="MCW3782151.1"/>
    </source>
</evidence>
<dbReference type="PROSITE" id="PS51186">
    <property type="entry name" value="GNAT"/>
    <property type="match status" value="1"/>
</dbReference>
<accession>A0ABT3J394</accession>
<dbReference type="InterPro" id="IPR050832">
    <property type="entry name" value="Bact_Acetyltransf"/>
</dbReference>
<dbReference type="Proteomes" id="UP001207582">
    <property type="component" value="Unassembled WGS sequence"/>
</dbReference>
<protein>
    <submittedName>
        <fullName evidence="4">GNAT family N-acetyltransferase</fullName>
        <ecNumber evidence="4">2.3.1.-</ecNumber>
    </submittedName>
</protein>
<evidence type="ECO:0000256" key="1">
    <source>
        <dbReference type="ARBA" id="ARBA00022679"/>
    </source>
</evidence>
<keyword evidence="5" id="KW-1185">Reference proteome</keyword>
<dbReference type="Pfam" id="PF13673">
    <property type="entry name" value="Acetyltransf_10"/>
    <property type="match status" value="1"/>
</dbReference>
<dbReference type="EMBL" id="JAPDOG010000009">
    <property type="protein sequence ID" value="MCW3782151.1"/>
    <property type="molecule type" value="Genomic_DNA"/>
</dbReference>
<dbReference type="PANTHER" id="PTHR43877">
    <property type="entry name" value="AMINOALKYLPHOSPHONATE N-ACETYLTRANSFERASE-RELATED-RELATED"/>
    <property type="match status" value="1"/>
</dbReference>
<dbReference type="InterPro" id="IPR000182">
    <property type="entry name" value="GNAT_dom"/>
</dbReference>
<dbReference type="InterPro" id="IPR016181">
    <property type="entry name" value="Acyl_CoA_acyltransferase"/>
</dbReference>
<dbReference type="GO" id="GO:0016746">
    <property type="term" value="F:acyltransferase activity"/>
    <property type="evidence" value="ECO:0007669"/>
    <property type="project" value="UniProtKB-KW"/>
</dbReference>
<feature type="domain" description="N-acetyltransferase" evidence="3">
    <location>
        <begin position="5"/>
        <end position="168"/>
    </location>
</feature>
<dbReference type="EC" id="2.3.1.-" evidence="4"/>
<dbReference type="RefSeq" id="WP_264772011.1">
    <property type="nucleotide sequence ID" value="NZ_JAPDOG010000009.1"/>
</dbReference>
<evidence type="ECO:0000313" key="5">
    <source>
        <dbReference type="Proteomes" id="UP001207582"/>
    </source>
</evidence>
<keyword evidence="1 4" id="KW-0808">Transferase</keyword>
<gene>
    <name evidence="4" type="ORF">OM960_11170</name>
</gene>
<evidence type="ECO:0000259" key="3">
    <source>
        <dbReference type="PROSITE" id="PS51186"/>
    </source>
</evidence>
<proteinExistence type="predicted"/>
<keyword evidence="2 4" id="KW-0012">Acyltransferase</keyword>
<evidence type="ECO:0000256" key="2">
    <source>
        <dbReference type="ARBA" id="ARBA00023315"/>
    </source>
</evidence>